<feature type="transmembrane region" description="Helical" evidence="1">
    <location>
        <begin position="31"/>
        <end position="55"/>
    </location>
</feature>
<keyword evidence="3" id="KW-1185">Reference proteome</keyword>
<dbReference type="GeneID" id="79265588"/>
<proteinExistence type="predicted"/>
<comment type="caution">
    <text evidence="2">The sequence shown here is derived from an EMBL/GenBank/DDBJ whole genome shotgun (WGS) entry which is preliminary data.</text>
</comment>
<dbReference type="Proteomes" id="UP001596398">
    <property type="component" value="Unassembled WGS sequence"/>
</dbReference>
<feature type="transmembrane region" description="Helical" evidence="1">
    <location>
        <begin position="241"/>
        <end position="261"/>
    </location>
</feature>
<protein>
    <submittedName>
        <fullName evidence="2">Uncharacterized protein</fullName>
    </submittedName>
</protein>
<evidence type="ECO:0000313" key="3">
    <source>
        <dbReference type="Proteomes" id="UP001596398"/>
    </source>
</evidence>
<keyword evidence="1" id="KW-0472">Membrane</keyword>
<name>A0ABD5ZK33_9EURY</name>
<feature type="transmembrane region" description="Helical" evidence="1">
    <location>
        <begin position="204"/>
        <end position="229"/>
    </location>
</feature>
<dbReference type="AlphaFoldDB" id="A0ABD5ZK33"/>
<feature type="transmembrane region" description="Helical" evidence="1">
    <location>
        <begin position="67"/>
        <end position="83"/>
    </location>
</feature>
<accession>A0ABD5ZK33</accession>
<sequence>MASGEHRLLVERAGSLFGFDRLAAALGRPRLAPYLFVVAVWVYDSGLLSAISYVLVGRERFESPFQLVLPVALVVAVLLARFLRRRYDGAIRGLPGDELSAADLRSVPAGRSRLAVWLGITLVWYVQLALSPAEVADFVAAHGTLVVAAKYLTVSPLYYLAVADVVALVVASLVVLPWRLYNTRLTLDFSDVTGFAGLYGTGRLLLAATAVYYVGLTAWSAFLVAPNIVGTASDVSGADTVVFAALWLAGLLLYLAPTFLLHRHMAREKARLIRAIDAEIRELDPDGERKGVPYLTPNREDIPTLQQKYIELQQVRTAREYPADVTTAGELAAATLVPVLLQWGLRVVPL</sequence>
<keyword evidence="1" id="KW-1133">Transmembrane helix</keyword>
<evidence type="ECO:0000256" key="1">
    <source>
        <dbReference type="SAM" id="Phobius"/>
    </source>
</evidence>
<keyword evidence="1" id="KW-0812">Transmembrane</keyword>
<organism evidence="2 3">
    <name type="scientific">Halosegnis marinus</name>
    <dbReference type="NCBI Taxonomy" id="3034023"/>
    <lineage>
        <taxon>Archaea</taxon>
        <taxon>Methanobacteriati</taxon>
        <taxon>Methanobacteriota</taxon>
        <taxon>Stenosarchaea group</taxon>
        <taxon>Halobacteria</taxon>
        <taxon>Halobacteriales</taxon>
        <taxon>Natronomonadaceae</taxon>
        <taxon>Halosegnis</taxon>
    </lineage>
</organism>
<dbReference type="EMBL" id="JBHTAP010000001">
    <property type="protein sequence ID" value="MFC7233926.1"/>
    <property type="molecule type" value="Genomic_DNA"/>
</dbReference>
<feature type="transmembrane region" description="Helical" evidence="1">
    <location>
        <begin position="114"/>
        <end position="130"/>
    </location>
</feature>
<evidence type="ECO:0000313" key="2">
    <source>
        <dbReference type="EMBL" id="MFC7233926.1"/>
    </source>
</evidence>
<reference evidence="2 3" key="1">
    <citation type="journal article" date="2019" name="Int. J. Syst. Evol. Microbiol.">
        <title>The Global Catalogue of Microorganisms (GCM) 10K type strain sequencing project: providing services to taxonomists for standard genome sequencing and annotation.</title>
        <authorList>
            <consortium name="The Broad Institute Genomics Platform"/>
            <consortium name="The Broad Institute Genome Sequencing Center for Infectious Disease"/>
            <person name="Wu L."/>
            <person name="Ma J."/>
        </authorList>
    </citation>
    <scope>NUCLEOTIDE SEQUENCE [LARGE SCALE GENOMIC DNA]</scope>
    <source>
        <strain evidence="2 3">DT85</strain>
    </source>
</reference>
<feature type="transmembrane region" description="Helical" evidence="1">
    <location>
        <begin position="157"/>
        <end position="176"/>
    </location>
</feature>
<dbReference type="RefSeq" id="WP_276234918.1">
    <property type="nucleotide sequence ID" value="NZ_CP119802.1"/>
</dbReference>
<gene>
    <name evidence="2" type="ORF">ACFQJ4_01215</name>
</gene>